<dbReference type="InterPro" id="IPR013568">
    <property type="entry name" value="SEFIR_dom"/>
</dbReference>
<dbReference type="AlphaFoldDB" id="A0A3P9D0V7"/>
<evidence type="ECO:0000256" key="7">
    <source>
        <dbReference type="ARBA" id="ARBA00023170"/>
    </source>
</evidence>
<evidence type="ECO:0000256" key="9">
    <source>
        <dbReference type="SAM" id="Phobius"/>
    </source>
</evidence>
<keyword evidence="7" id="KW-0675">Receptor</keyword>
<evidence type="ECO:0000256" key="8">
    <source>
        <dbReference type="ARBA" id="ARBA00023180"/>
    </source>
</evidence>
<dbReference type="GeneTree" id="ENSGT00930000151761"/>
<name>A0A3P9D0V7_9CICH</name>
<evidence type="ECO:0000256" key="5">
    <source>
        <dbReference type="ARBA" id="ARBA00022989"/>
    </source>
</evidence>
<keyword evidence="5 9" id="KW-1133">Transmembrane helix</keyword>
<feature type="domain" description="SEFIR" evidence="10">
    <location>
        <begin position="162"/>
        <end position="310"/>
    </location>
</feature>
<dbReference type="InterPro" id="IPR038683">
    <property type="entry name" value="IL17RA/B_FnIII-like_1_sf"/>
</dbReference>
<reference evidence="11" key="2">
    <citation type="submission" date="2025-08" db="UniProtKB">
        <authorList>
            <consortium name="Ensembl"/>
        </authorList>
    </citation>
    <scope>IDENTIFICATION</scope>
</reference>
<evidence type="ECO:0000256" key="1">
    <source>
        <dbReference type="ARBA" id="ARBA00004251"/>
    </source>
</evidence>
<protein>
    <recommendedName>
        <fullName evidence="10">SEFIR domain-containing protein</fullName>
    </recommendedName>
</protein>
<keyword evidence="8" id="KW-0325">Glycoprotein</keyword>
<keyword evidence="3 9" id="KW-0812">Transmembrane</keyword>
<organism evidence="11 12">
    <name type="scientific">Maylandia zebra</name>
    <name type="common">zebra mbuna</name>
    <dbReference type="NCBI Taxonomy" id="106582"/>
    <lineage>
        <taxon>Eukaryota</taxon>
        <taxon>Metazoa</taxon>
        <taxon>Chordata</taxon>
        <taxon>Craniata</taxon>
        <taxon>Vertebrata</taxon>
        <taxon>Euteleostomi</taxon>
        <taxon>Actinopterygii</taxon>
        <taxon>Neopterygii</taxon>
        <taxon>Teleostei</taxon>
        <taxon>Neoteleostei</taxon>
        <taxon>Acanthomorphata</taxon>
        <taxon>Ovalentaria</taxon>
        <taxon>Cichlomorphae</taxon>
        <taxon>Cichliformes</taxon>
        <taxon>Cichlidae</taxon>
        <taxon>African cichlids</taxon>
        <taxon>Pseudocrenilabrinae</taxon>
        <taxon>Haplochromini</taxon>
        <taxon>Maylandia</taxon>
        <taxon>Maylandia zebra complex</taxon>
    </lineage>
</organism>
<dbReference type="GO" id="GO:0005886">
    <property type="term" value="C:plasma membrane"/>
    <property type="evidence" value="ECO:0007669"/>
    <property type="project" value="UniProtKB-SubCell"/>
</dbReference>
<keyword evidence="2" id="KW-1003">Cell membrane</keyword>
<keyword evidence="4" id="KW-0732">Signal</keyword>
<evidence type="ECO:0000259" key="10">
    <source>
        <dbReference type="Pfam" id="PF08357"/>
    </source>
</evidence>
<reference evidence="11 12" key="1">
    <citation type="journal article" date="2014" name="Nature">
        <title>The genomic substrate for adaptive radiation in African cichlid fish.</title>
        <authorList>
            <person name="Brawand D."/>
            <person name="Wagner C.E."/>
            <person name="Li Y.I."/>
            <person name="Malinsky M."/>
            <person name="Keller I."/>
            <person name="Fan S."/>
            <person name="Simakov O."/>
            <person name="Ng A.Y."/>
            <person name="Lim Z.W."/>
            <person name="Bezault E."/>
            <person name="Turner-Maier J."/>
            <person name="Johnson J."/>
            <person name="Alcazar R."/>
            <person name="Noh H.J."/>
            <person name="Russell P."/>
            <person name="Aken B."/>
            <person name="Alfoldi J."/>
            <person name="Amemiya C."/>
            <person name="Azzouzi N."/>
            <person name="Baroiller J.F."/>
            <person name="Barloy-Hubler F."/>
            <person name="Berlin A."/>
            <person name="Bloomquist R."/>
            <person name="Carleton K.L."/>
            <person name="Conte M.A."/>
            <person name="D'Cotta H."/>
            <person name="Eshel O."/>
            <person name="Gaffney L."/>
            <person name="Galibert F."/>
            <person name="Gante H.F."/>
            <person name="Gnerre S."/>
            <person name="Greuter L."/>
            <person name="Guyon R."/>
            <person name="Haddad N.S."/>
            <person name="Haerty W."/>
            <person name="Harris R.M."/>
            <person name="Hofmann H.A."/>
            <person name="Hourlier T."/>
            <person name="Hulata G."/>
            <person name="Jaffe D.B."/>
            <person name="Lara M."/>
            <person name="Lee A.P."/>
            <person name="MacCallum I."/>
            <person name="Mwaiko S."/>
            <person name="Nikaido M."/>
            <person name="Nishihara H."/>
            <person name="Ozouf-Costaz C."/>
            <person name="Penman D.J."/>
            <person name="Przybylski D."/>
            <person name="Rakotomanga M."/>
            <person name="Renn S.C.P."/>
            <person name="Ribeiro F.J."/>
            <person name="Ron M."/>
            <person name="Salzburger W."/>
            <person name="Sanchez-Pulido L."/>
            <person name="Santos M.E."/>
            <person name="Searle S."/>
            <person name="Sharpe T."/>
            <person name="Swofford R."/>
            <person name="Tan F.J."/>
            <person name="Williams L."/>
            <person name="Young S."/>
            <person name="Yin S."/>
            <person name="Okada N."/>
            <person name="Kocher T.D."/>
            <person name="Miska E.A."/>
            <person name="Lander E.S."/>
            <person name="Venkatesh B."/>
            <person name="Fernald R.D."/>
            <person name="Meyer A."/>
            <person name="Ponting C.P."/>
            <person name="Streelman J.T."/>
            <person name="Lindblad-Toh K."/>
            <person name="Seehausen O."/>
            <person name="Di Palma F."/>
        </authorList>
    </citation>
    <scope>NUCLEOTIDE SEQUENCE</scope>
</reference>
<evidence type="ECO:0000313" key="12">
    <source>
        <dbReference type="Proteomes" id="UP000265160"/>
    </source>
</evidence>
<evidence type="ECO:0000256" key="4">
    <source>
        <dbReference type="ARBA" id="ARBA00022729"/>
    </source>
</evidence>
<dbReference type="GO" id="GO:0030368">
    <property type="term" value="F:interleukin-17 receptor activity"/>
    <property type="evidence" value="ECO:0007669"/>
    <property type="project" value="InterPro"/>
</dbReference>
<reference evidence="11" key="3">
    <citation type="submission" date="2025-09" db="UniProtKB">
        <authorList>
            <consortium name="Ensembl"/>
        </authorList>
    </citation>
    <scope>IDENTIFICATION</scope>
</reference>
<keyword evidence="12" id="KW-1185">Reference proteome</keyword>
<dbReference type="Proteomes" id="UP000265160">
    <property type="component" value="LG20"/>
</dbReference>
<dbReference type="PANTHER" id="PTHR15583:SF11">
    <property type="entry name" value="INTERLEUKIN-17 RECEPTOR B"/>
    <property type="match status" value="1"/>
</dbReference>
<dbReference type="STRING" id="106582.ENSMZEP00005028218"/>
<sequence>VPSLVAGLKLKMVPVGERVMLNISWAISIDASTKYLTATRIRTERQDYHCNYNPSLASASLDQLEKIWFHYAVNPTYGYNEIQVANLPFPPPVDGNLVYATKCIYIPKTPKTPRVIVRFAIIFTGGVVILIILSSFCIMYKNRTVKAGKLLDYQNIPVVPPHVLLVYPAVNSAFQRAVVALAEFLQLHGGCKVAIDIWQQEKIAQKGPMRWLAEEAKSANQVLIVSPQPSHCPPDPSMSESSIPAAAHDLYPLILNMVASNAKNPSELSKFWVVQLGEQKDKSSCMLPLELRVCKTFCLMKDLKKLYKGLHTCEQIDKKIISLICKRGVSYSENSTLTLRESVETLRGHQVNISKEVTIKFYPLKNYIMKLVCFGY</sequence>
<accession>A0A3P9D0V7</accession>
<feature type="transmembrane region" description="Helical" evidence="9">
    <location>
        <begin position="115"/>
        <end position="140"/>
    </location>
</feature>
<comment type="subcellular location">
    <subcellularLocation>
        <location evidence="1">Cell membrane</location>
        <topology evidence="1">Single-pass type I membrane protein</topology>
    </subcellularLocation>
</comment>
<proteinExistence type="predicted"/>
<keyword evidence="6 9" id="KW-0472">Membrane</keyword>
<dbReference type="Gene3D" id="2.60.40.2160">
    <property type="entry name" value="Interleukin-17 receptor A/B, fibronectin-III-like domain 1"/>
    <property type="match status" value="1"/>
</dbReference>
<evidence type="ECO:0000256" key="3">
    <source>
        <dbReference type="ARBA" id="ARBA00022692"/>
    </source>
</evidence>
<evidence type="ECO:0000256" key="2">
    <source>
        <dbReference type="ARBA" id="ARBA00022475"/>
    </source>
</evidence>
<dbReference type="Pfam" id="PF08357">
    <property type="entry name" value="SEFIR"/>
    <property type="match status" value="1"/>
</dbReference>
<dbReference type="Ensembl" id="ENSMZET00005029116.1">
    <property type="protein sequence ID" value="ENSMZEP00005028218.1"/>
    <property type="gene ID" value="ENSMZEG00005021045.1"/>
</dbReference>
<dbReference type="InterPro" id="IPR039465">
    <property type="entry name" value="IL-17_rcpt-like"/>
</dbReference>
<evidence type="ECO:0000313" key="11">
    <source>
        <dbReference type="Ensembl" id="ENSMZEP00005028218.1"/>
    </source>
</evidence>
<evidence type="ECO:0000256" key="6">
    <source>
        <dbReference type="ARBA" id="ARBA00023136"/>
    </source>
</evidence>
<dbReference type="PANTHER" id="PTHR15583">
    <property type="entry name" value="INTERLEUKIN-17 RECEPTOR"/>
    <property type="match status" value="1"/>
</dbReference>
<dbReference type="Gene3D" id="3.40.50.11530">
    <property type="match status" value="1"/>
</dbReference>